<dbReference type="EMBL" id="CP018477">
    <property type="protein sequence ID" value="ASV75287.1"/>
    <property type="molecule type" value="Genomic_DNA"/>
</dbReference>
<keyword evidence="1" id="KW-1133">Transmembrane helix</keyword>
<dbReference type="InterPro" id="IPR010994">
    <property type="entry name" value="RuvA_2-like"/>
</dbReference>
<dbReference type="KEGG" id="ttf:THTE_2685"/>
<keyword evidence="1" id="KW-0812">Transmembrane</keyword>
<dbReference type="PANTHER" id="PTHR21180">
    <property type="entry name" value="ENDONUCLEASE/EXONUCLEASE/PHOSPHATASE FAMILY DOMAIN-CONTAINING PROTEIN 1"/>
    <property type="match status" value="1"/>
</dbReference>
<dbReference type="GO" id="GO:0015628">
    <property type="term" value="P:protein secretion by the type II secretion system"/>
    <property type="evidence" value="ECO:0007669"/>
    <property type="project" value="TreeGrafter"/>
</dbReference>
<dbReference type="SUPFAM" id="SSF47781">
    <property type="entry name" value="RuvA domain 2-like"/>
    <property type="match status" value="1"/>
</dbReference>
<gene>
    <name evidence="2" type="ORF">THTE_2685</name>
</gene>
<keyword evidence="3" id="KW-1185">Reference proteome</keyword>
<dbReference type="AlphaFoldDB" id="A0A286RH64"/>
<evidence type="ECO:0000256" key="1">
    <source>
        <dbReference type="SAM" id="Phobius"/>
    </source>
</evidence>
<sequence>MLSDEIRSIRLADWWTEYVNRQFAKIALCLWIVLNGVLWIVLPYGLGWQPEAACSRRACEFLVDINSADWPELTLLPRIGPILSQRIVADREKHGPFTRAEDLLRIRGIGPGILRGIQPFLKFPENNGGNITPEQRHVARPNG</sequence>
<evidence type="ECO:0000313" key="3">
    <source>
        <dbReference type="Proteomes" id="UP000215086"/>
    </source>
</evidence>
<dbReference type="Pfam" id="PF12836">
    <property type="entry name" value="HHH_3"/>
    <property type="match status" value="1"/>
</dbReference>
<keyword evidence="1" id="KW-0472">Membrane</keyword>
<organism evidence="2 3">
    <name type="scientific">Thermogutta terrifontis</name>
    <dbReference type="NCBI Taxonomy" id="1331910"/>
    <lineage>
        <taxon>Bacteria</taxon>
        <taxon>Pseudomonadati</taxon>
        <taxon>Planctomycetota</taxon>
        <taxon>Planctomycetia</taxon>
        <taxon>Pirellulales</taxon>
        <taxon>Thermoguttaceae</taxon>
        <taxon>Thermogutta</taxon>
    </lineage>
</organism>
<evidence type="ECO:0000313" key="2">
    <source>
        <dbReference type="EMBL" id="ASV75287.1"/>
    </source>
</evidence>
<protein>
    <submittedName>
        <fullName evidence="2">Competence protein/comEA-related protein</fullName>
    </submittedName>
</protein>
<dbReference type="PANTHER" id="PTHR21180:SF32">
    <property type="entry name" value="ENDONUCLEASE_EXONUCLEASE_PHOSPHATASE FAMILY DOMAIN-CONTAINING PROTEIN 1"/>
    <property type="match status" value="1"/>
</dbReference>
<dbReference type="Proteomes" id="UP000215086">
    <property type="component" value="Chromosome"/>
</dbReference>
<accession>A0A286RH64</accession>
<dbReference type="GO" id="GO:0015627">
    <property type="term" value="C:type II protein secretion system complex"/>
    <property type="evidence" value="ECO:0007669"/>
    <property type="project" value="TreeGrafter"/>
</dbReference>
<feature type="transmembrane region" description="Helical" evidence="1">
    <location>
        <begin position="23"/>
        <end position="47"/>
    </location>
</feature>
<dbReference type="RefSeq" id="WP_168175837.1">
    <property type="nucleotide sequence ID" value="NZ_CP018477.1"/>
</dbReference>
<dbReference type="Gene3D" id="1.10.150.320">
    <property type="entry name" value="Photosystem II 12 kDa extrinsic protein"/>
    <property type="match status" value="1"/>
</dbReference>
<proteinExistence type="predicted"/>
<name>A0A286RH64_9BACT</name>
<reference evidence="2 3" key="1">
    <citation type="journal article" name="Front. Microbiol.">
        <title>Sugar Metabolism of the First Thermophilic Planctomycete Thermogutta terrifontis: Comparative Genomic and Transcriptomic Approaches.</title>
        <authorList>
            <person name="Elcheninov A.G."/>
            <person name="Menzel P."/>
            <person name="Gudbergsdottir S.R."/>
            <person name="Slesarev A.I."/>
            <person name="Kadnikov V.V."/>
            <person name="Krogh A."/>
            <person name="Bonch-Osmolovskaya E.A."/>
            <person name="Peng X."/>
            <person name="Kublanov I.V."/>
        </authorList>
    </citation>
    <scope>NUCLEOTIDE SEQUENCE [LARGE SCALE GENOMIC DNA]</scope>
    <source>
        <strain evidence="2 3">R1</strain>
    </source>
</reference>
<dbReference type="InterPro" id="IPR051675">
    <property type="entry name" value="Endo/Exo/Phosphatase_dom_1"/>
</dbReference>